<sequence length="94" mass="10490">MEIQDLDISEYLDDPEVIAEYLNAAIEENDPAFFLRAVGDVAKARGMTNISKESGVKREALYRALSGNVQPKFDTIMKVLRAVNFKLKVEQSGP</sequence>
<dbReference type="RefSeq" id="WP_006964564.1">
    <property type="nucleotide sequence ID" value="NZ_APJX01000002.1"/>
</dbReference>
<gene>
    <name evidence="1" type="ORF">Dpo_2c00180</name>
</gene>
<accession>S0G0A1</accession>
<organism evidence="1 2">
    <name type="scientific">Desulfotignum phosphitoxidans DSM 13687</name>
    <dbReference type="NCBI Taxonomy" id="1286635"/>
    <lineage>
        <taxon>Bacteria</taxon>
        <taxon>Pseudomonadati</taxon>
        <taxon>Thermodesulfobacteriota</taxon>
        <taxon>Desulfobacteria</taxon>
        <taxon>Desulfobacterales</taxon>
        <taxon>Desulfobacteraceae</taxon>
        <taxon>Desulfotignum</taxon>
    </lineage>
</organism>
<evidence type="ECO:0000313" key="1">
    <source>
        <dbReference type="EMBL" id="EMS80330.1"/>
    </source>
</evidence>
<reference evidence="1 2" key="1">
    <citation type="journal article" date="2013" name="Genome Announc.">
        <title>Draft Genome Sequence of Desulfotignum phosphitoxidans DSM 13687 Strain FiPS-3.</title>
        <authorList>
            <person name="Poehlein A."/>
            <person name="Daniel R."/>
            <person name="Simeonova D.D."/>
        </authorList>
    </citation>
    <scope>NUCLEOTIDE SEQUENCE [LARGE SCALE GENOMIC DNA]</scope>
    <source>
        <strain evidence="1 2">DSM 13687</strain>
    </source>
</reference>
<dbReference type="Proteomes" id="UP000014216">
    <property type="component" value="Unassembled WGS sequence"/>
</dbReference>
<evidence type="ECO:0000313" key="2">
    <source>
        <dbReference type="Proteomes" id="UP000014216"/>
    </source>
</evidence>
<dbReference type="NCBIfam" id="TIGR02684">
    <property type="entry name" value="dnstrm_HI1420"/>
    <property type="match status" value="1"/>
</dbReference>
<dbReference type="Pfam" id="PF21716">
    <property type="entry name" value="dnstrm_HI1420"/>
    <property type="match status" value="1"/>
</dbReference>
<dbReference type="SUPFAM" id="SSF47413">
    <property type="entry name" value="lambda repressor-like DNA-binding domains"/>
    <property type="match status" value="1"/>
</dbReference>
<dbReference type="AlphaFoldDB" id="S0G0A1"/>
<dbReference type="EMBL" id="APJX01000002">
    <property type="protein sequence ID" value="EMS80330.1"/>
    <property type="molecule type" value="Genomic_DNA"/>
</dbReference>
<dbReference type="GO" id="GO:0003677">
    <property type="term" value="F:DNA binding"/>
    <property type="evidence" value="ECO:0007669"/>
    <property type="project" value="InterPro"/>
</dbReference>
<dbReference type="InterPro" id="IPR010982">
    <property type="entry name" value="Lambda_DNA-bd_dom_sf"/>
</dbReference>
<dbReference type="InterPro" id="IPR014057">
    <property type="entry name" value="HI1420"/>
</dbReference>
<name>S0G0A1_9BACT</name>
<protein>
    <submittedName>
        <fullName evidence="1">Addiction module antidote protein</fullName>
    </submittedName>
</protein>
<proteinExistence type="predicted"/>
<keyword evidence="2" id="KW-1185">Reference proteome</keyword>
<dbReference type="PANTHER" id="PTHR40275">
    <property type="entry name" value="SSL7038 PROTEIN"/>
    <property type="match status" value="1"/>
</dbReference>
<dbReference type="OrthoDB" id="9798416at2"/>
<comment type="caution">
    <text evidence="1">The sequence shown here is derived from an EMBL/GenBank/DDBJ whole genome shotgun (WGS) entry which is preliminary data.</text>
</comment>
<dbReference type="PANTHER" id="PTHR40275:SF1">
    <property type="entry name" value="SSL7038 PROTEIN"/>
    <property type="match status" value="1"/>
</dbReference>